<dbReference type="SUPFAM" id="SSF50129">
    <property type="entry name" value="GroES-like"/>
    <property type="match status" value="1"/>
</dbReference>
<dbReference type="CDD" id="cd05195">
    <property type="entry name" value="enoyl_red"/>
    <property type="match status" value="1"/>
</dbReference>
<dbReference type="InterPro" id="IPR011032">
    <property type="entry name" value="GroES-like_sf"/>
</dbReference>
<dbReference type="InterPro" id="IPR016039">
    <property type="entry name" value="Thiolase-like"/>
</dbReference>
<gene>
    <name evidence="11" type="ORF">P3W85_34845</name>
</gene>
<keyword evidence="4" id="KW-0521">NADP</keyword>
<dbReference type="SUPFAM" id="SSF55048">
    <property type="entry name" value="Probable ACP-binding domain of malonyl-CoA ACP transacylase"/>
    <property type="match status" value="1"/>
</dbReference>
<dbReference type="InterPro" id="IPR009081">
    <property type="entry name" value="PP-bd_ACP"/>
</dbReference>
<feature type="region of interest" description="N-terminal hotdog fold" evidence="7">
    <location>
        <begin position="897"/>
        <end position="1016"/>
    </location>
</feature>
<dbReference type="PROSITE" id="PS50075">
    <property type="entry name" value="CARRIER"/>
    <property type="match status" value="1"/>
</dbReference>
<dbReference type="SUPFAM" id="SSF53901">
    <property type="entry name" value="Thiolase-like"/>
    <property type="match status" value="1"/>
</dbReference>
<evidence type="ECO:0000256" key="4">
    <source>
        <dbReference type="ARBA" id="ARBA00022857"/>
    </source>
</evidence>
<dbReference type="Gene3D" id="3.30.70.3290">
    <property type="match status" value="1"/>
</dbReference>
<dbReference type="PROSITE" id="PS00606">
    <property type="entry name" value="KS3_1"/>
    <property type="match status" value="1"/>
</dbReference>
<feature type="domain" description="Ketosynthase family 3 (KS3)" evidence="9">
    <location>
        <begin position="2"/>
        <end position="428"/>
    </location>
</feature>
<dbReference type="Pfam" id="PF21089">
    <property type="entry name" value="PKS_DH_N"/>
    <property type="match status" value="1"/>
</dbReference>
<feature type="active site" description="Proton donor; for dehydratase activity" evidence="7">
    <location>
        <position position="1094"/>
    </location>
</feature>
<dbReference type="SUPFAM" id="SSF52151">
    <property type="entry name" value="FabD/lysophospholipase-like"/>
    <property type="match status" value="1"/>
</dbReference>
<dbReference type="InterPro" id="IPR036291">
    <property type="entry name" value="NAD(P)-bd_dom_sf"/>
</dbReference>
<dbReference type="PROSITE" id="PS52004">
    <property type="entry name" value="KS3_2"/>
    <property type="match status" value="1"/>
</dbReference>
<dbReference type="InterPro" id="IPR050091">
    <property type="entry name" value="PKS_NRPS_Biosynth_Enz"/>
</dbReference>
<feature type="domain" description="Carrier" evidence="8">
    <location>
        <begin position="2400"/>
        <end position="2477"/>
    </location>
</feature>
<dbReference type="EMBL" id="JARJLM010000559">
    <property type="protein sequence ID" value="MDF3838075.1"/>
    <property type="molecule type" value="Genomic_DNA"/>
</dbReference>
<dbReference type="InterPro" id="IPR002364">
    <property type="entry name" value="Quin_OxRdtase/zeta-crystal_CS"/>
</dbReference>
<evidence type="ECO:0000256" key="5">
    <source>
        <dbReference type="ARBA" id="ARBA00023268"/>
    </source>
</evidence>
<feature type="region of interest" description="C-terminal hotdog fold" evidence="7">
    <location>
        <begin position="1032"/>
        <end position="1183"/>
    </location>
</feature>
<feature type="active site" description="Proton acceptor; for dehydratase activity" evidence="7">
    <location>
        <position position="926"/>
    </location>
</feature>
<dbReference type="RefSeq" id="WP_276268109.1">
    <property type="nucleotide sequence ID" value="NZ_JARJLM010000559.1"/>
</dbReference>
<dbReference type="PROSITE" id="PS00012">
    <property type="entry name" value="PHOSPHOPANTETHEINE"/>
    <property type="match status" value="1"/>
</dbReference>
<dbReference type="InterPro" id="IPR020843">
    <property type="entry name" value="ER"/>
</dbReference>
<dbReference type="InterPro" id="IPR006162">
    <property type="entry name" value="Ppantetheine_attach_site"/>
</dbReference>
<dbReference type="InterPro" id="IPR032821">
    <property type="entry name" value="PKS_assoc"/>
</dbReference>
<reference evidence="11 12" key="1">
    <citation type="submission" date="2023-03" db="EMBL/GenBank/DDBJ databases">
        <title>Draft assemblies of triclosan tolerant bacteria isolated from returned activated sludge.</title>
        <authorList>
            <person name="Van Hamelsveld S."/>
        </authorList>
    </citation>
    <scope>NUCLEOTIDE SEQUENCE [LARGE SCALE GENOMIC DNA]</scope>
    <source>
        <strain evidence="11 12">GW210010_S58</strain>
    </source>
</reference>
<dbReference type="Pfam" id="PF14765">
    <property type="entry name" value="PS-DH"/>
    <property type="match status" value="1"/>
</dbReference>
<dbReference type="PANTHER" id="PTHR43775:SF37">
    <property type="entry name" value="SI:DKEY-61P9.11"/>
    <property type="match status" value="1"/>
</dbReference>
<evidence type="ECO:0000256" key="6">
    <source>
        <dbReference type="ARBA" id="ARBA00023315"/>
    </source>
</evidence>
<dbReference type="SMART" id="SM00825">
    <property type="entry name" value="PKS_KS"/>
    <property type="match status" value="1"/>
</dbReference>
<dbReference type="InterPro" id="IPR014031">
    <property type="entry name" value="Ketoacyl_synth_C"/>
</dbReference>
<dbReference type="SMART" id="SM01294">
    <property type="entry name" value="PKS_PP_betabranch"/>
    <property type="match status" value="1"/>
</dbReference>
<dbReference type="InterPro" id="IPR001227">
    <property type="entry name" value="Ac_transferase_dom_sf"/>
</dbReference>
<dbReference type="Pfam" id="PF02801">
    <property type="entry name" value="Ketoacyl-synt_C"/>
    <property type="match status" value="1"/>
</dbReference>
<dbReference type="InterPro" id="IPR018201">
    <property type="entry name" value="Ketoacyl_synth_AS"/>
</dbReference>
<dbReference type="InterPro" id="IPR020807">
    <property type="entry name" value="PKS_DH"/>
</dbReference>
<dbReference type="PROSITE" id="PS52019">
    <property type="entry name" value="PKS_MFAS_DH"/>
    <property type="match status" value="1"/>
</dbReference>
<dbReference type="PROSITE" id="PS01162">
    <property type="entry name" value="QOR_ZETA_CRYSTAL"/>
    <property type="match status" value="1"/>
</dbReference>
<protein>
    <submittedName>
        <fullName evidence="11">SDR family NAD(P)-dependent oxidoreductase</fullName>
    </submittedName>
</protein>
<evidence type="ECO:0000256" key="7">
    <source>
        <dbReference type="PROSITE-ProRule" id="PRU01363"/>
    </source>
</evidence>
<proteinExistence type="predicted"/>
<dbReference type="InterPro" id="IPR016036">
    <property type="entry name" value="Malonyl_transacylase_ACP-bd"/>
</dbReference>
<dbReference type="Gene3D" id="3.40.50.150">
    <property type="entry name" value="Vaccinia Virus protein VP39"/>
    <property type="match status" value="1"/>
</dbReference>
<dbReference type="InterPro" id="IPR020841">
    <property type="entry name" value="PKS_Beta-ketoAc_synthase_dom"/>
</dbReference>
<evidence type="ECO:0000256" key="2">
    <source>
        <dbReference type="ARBA" id="ARBA00022553"/>
    </source>
</evidence>
<dbReference type="InterPro" id="IPR020806">
    <property type="entry name" value="PKS_PP-bd"/>
</dbReference>
<dbReference type="Pfam" id="PF00550">
    <property type="entry name" value="PP-binding"/>
    <property type="match status" value="1"/>
</dbReference>
<dbReference type="Gene3D" id="3.90.180.10">
    <property type="entry name" value="Medium-chain alcohol dehydrogenases, catalytic domain"/>
    <property type="match status" value="1"/>
</dbReference>
<dbReference type="InterPro" id="IPR016035">
    <property type="entry name" value="Acyl_Trfase/lysoPLipase"/>
</dbReference>
<dbReference type="Pfam" id="PF08659">
    <property type="entry name" value="KR"/>
    <property type="match status" value="1"/>
</dbReference>
<dbReference type="SMART" id="SM00826">
    <property type="entry name" value="PKS_DH"/>
    <property type="match status" value="1"/>
</dbReference>
<dbReference type="Gene3D" id="3.40.47.10">
    <property type="match status" value="1"/>
</dbReference>
<keyword evidence="1" id="KW-0596">Phosphopantetheine</keyword>
<dbReference type="InterPro" id="IPR036736">
    <property type="entry name" value="ACP-like_sf"/>
</dbReference>
<dbReference type="InterPro" id="IPR013154">
    <property type="entry name" value="ADH-like_N"/>
</dbReference>
<dbReference type="Gene3D" id="3.40.366.10">
    <property type="entry name" value="Malonyl-Coenzyme A Acyl Carrier Protein, domain 2"/>
    <property type="match status" value="1"/>
</dbReference>
<dbReference type="SUPFAM" id="SSF47336">
    <property type="entry name" value="ACP-like"/>
    <property type="match status" value="1"/>
</dbReference>
<dbReference type="InterPro" id="IPR029063">
    <property type="entry name" value="SAM-dependent_MTases_sf"/>
</dbReference>
<dbReference type="Gene3D" id="3.10.129.110">
    <property type="entry name" value="Polyketide synthase dehydratase"/>
    <property type="match status" value="1"/>
</dbReference>
<dbReference type="Gene3D" id="1.10.1200.10">
    <property type="entry name" value="ACP-like"/>
    <property type="match status" value="1"/>
</dbReference>
<evidence type="ECO:0000256" key="1">
    <source>
        <dbReference type="ARBA" id="ARBA00022450"/>
    </source>
</evidence>
<sequence>MKKAIAVVGMSCRFPGGVRNPDDFWNLLVNETDAVTEVPADRFGTEFYLHPAKREPGKSYTFSAGVLDDIAGFDADFFGISPREARQMDPQQRLLLELAWEAFEHAGHLPARMAGSNCAVFVGVASQDYGDRGVDDLSVADAYSATGNTMSIASNRISYLFDLRGPSMSIDTACSSSLVALHQACNAIHAGEADTALAGGVNLLLHPFPFVSFAKASMLSPTGRCRAFDAAGDGYVRSEGGALVLLKPLEKALADGDTIHAVIVSSGVNSDGHSQGGINVPAAATQAALLKDVYARAGVDPLDIAYVEAHGTGTAVGDPIEARALTDVLGKGRAAGQPLLIGSAKTNVGHLETASGMAGLLKAILCLKHRAVPATVHFKNPNPNIDFAGGGLRVVDSFLPLDASGKPLLVGVNSFGFGGTNAHVLLREAALPASPVAKAAPAAEPLALVLSARSPDALRALAGQYHARLQAGASWEQLASAAARKRQWLHHRAVITPASQDEGMASLDLLARGESAPCVTIGEAPAGTDSKLALVFSGNGSQWAGMGRRLLAEDAVFRDAMHEIDALWQADGSASLAGVMRDGATAAWLEGTENAQPLLFALQVGVVRSLQARGLRYDACFGHSVGEVAAAWASGALTLAQAVHVIKERSRAQASTAGAGKMAAAGVSAQAAQQLIDRLGLGGALEMAGVNSPEAVTLAGSPEAIAAMQAQFAQSGKFFQVLDLDYAFHSKCMEPIRDLVLTALADLRPQQAHTPFVSTVAGAQLPGTALDAQYWWRNIREPVQFEAAARHLVDAGVRVFLEIGPHSILRSYVAQTLEHAKAGGSALPTLKRNHDSAAQLHHAFCAALAQGASLDADKAYPPADPELVLPTYPWQRSRHWLMPTSEGYDLVNRRREHPLLGYRLKDSAVAWENQVDPVKLPVLADHVVDGAVIFPGAAYAEMALAAARLHFGTVACAVENLEIRSPVVFQPQQGKLFRFTVDPRTGGFVVETRPRMSTDPWTLTVVGRLLAGGPAAQPGEAIAGEELAALEAACPIDGGQLYGRAAEIGLNFGPAFQWVRSVRLAGDTAIAELAQPAVLQNALAPYAMHPAAIDGGFHPLLALLGEAADGEDAAADAAAYVPVQMGRIDYYGGGDAVRRVVARIERRSPHSLVASFTYLDEAGKVVMQVGACRFRRVDLAARRQAAPSRFAFVTEAKPYAADISAAALPSPQTLIAAAAATLTTHEDAAHRRTHLTEVMPLLDVLAAAYALRAVEALDVPGQPQLPASANPALLERLIGMLVEDGVLAMRDGQLVRGDETLPAIEDLWRSLVSASPGHVAELTLLAHCGNALPAVLGGTLRPQAVLPSGRSSLVDHLYEASPTWTHVNALASACLDTLVDAWREHRPLRVLEVIAPGTNLFQPFGSHLQSRCDYAIAGSAEQLGAFDATEHPLIRTVQIELGETPTLAAEAGRPARYDVLIINNLLRAGAYPARLIEAARAWMTPGALLIVAESQSSRFSDIVFGLTPDWWTQGRGELLPANAIASLLQQHGFEAPARHTEAELDIEGAPAFMVARRGADAVAAPPAETPPAHWLLVNPAAHGELMAAVADTLQSHAPAGQVTVLDSVAALLAHPSLGAAGALPRHVVFLAADIEGLDAGGDGSEMMRAQESTSIALAQLVRGLAGAPAPVRLWVVSRGGAPLAAPATQPSAFRPEQATLWGLGRVLMNEYAELACHLIDIDPGCERPAPLLVRELLSDEGEEEVLLTRSGRFVPRMLPAATVELREQGARAGERNQHSVLAFESPGSLRHLQWFALPERELEADEVEIEPAATGLNFRDVMYAMGLLSDEAVENGFAGPTIGMELSGRITRVGTDVQGFQPGDAVLGFAPAGFASRVRTRAGAVALKPERLSFEEAATIPTTFFTAFYALCELARLRPGERVLVHGAAGGVGIAAIQLARHLGAEVFATASTNEKREFVRLLGADHVFDSRSLAFADDILRRTGGQGVDIVLNSLAGEAMVRSIDVLRPFGRFLELGKRDFYENSRIGLRPFRNNISYFGIDADQLMHAQPGLTTRLFAEIMELLASGALDPLPYRTFPAHRVEEAFRYMQQARQIGKIVVTFPSGAPAPQSPKPTHLALDPRAAYLVAGGTGGLGFATARWLVARGARHVVLASRGGTLSPELAAQAQQWNEALGATVTVASCDLTDAAAVAALVERIERAGTALKGVVHSAMTIADGLIANLDDERFGSVLAPKVAGAWNLHRATSGRALDFFVVYSSATTFLGSPGQSSYVAANTFLESLVYQRRASGLPGCFMAWGPLEDVGFLARNAQTREALQVRIGGRSITSSEAMAALEHALLANRAGEAVLWLDWQAVARVMPAARSLRYVEMQGSDGQDAQRSAGASLDGEVRALPHAQALQLVIETMQAQIARILHLSAKKVDIDRSVVDLGMDSLMGMELGMAVEESFKVKLSVMLLADGATVRSLAQKIVESIRTGDAAGAEGEAPSEAQQQIEAMVARHALEMNPEDIRALAGKVEPDAPATASPQ</sequence>
<dbReference type="SUPFAM" id="SSF53335">
    <property type="entry name" value="S-adenosyl-L-methionine-dependent methyltransferases"/>
    <property type="match status" value="1"/>
</dbReference>
<dbReference type="SUPFAM" id="SSF51735">
    <property type="entry name" value="NAD(P)-binding Rossmann-fold domains"/>
    <property type="match status" value="3"/>
</dbReference>
<keyword evidence="5" id="KW-0511">Multifunctional enzyme</keyword>
<dbReference type="InterPro" id="IPR049900">
    <property type="entry name" value="PKS_mFAS_DH"/>
</dbReference>
<dbReference type="InterPro" id="IPR013968">
    <property type="entry name" value="PKS_KR"/>
</dbReference>
<evidence type="ECO:0000313" key="12">
    <source>
        <dbReference type="Proteomes" id="UP001216674"/>
    </source>
</evidence>
<keyword evidence="6" id="KW-0012">Acyltransferase</keyword>
<dbReference type="InterPro" id="IPR014030">
    <property type="entry name" value="Ketoacyl_synth_N"/>
</dbReference>
<dbReference type="InterPro" id="IPR049551">
    <property type="entry name" value="PKS_DH_C"/>
</dbReference>
<dbReference type="Proteomes" id="UP001216674">
    <property type="component" value="Unassembled WGS sequence"/>
</dbReference>
<dbReference type="Pfam" id="PF00698">
    <property type="entry name" value="Acyl_transf_1"/>
    <property type="match status" value="1"/>
</dbReference>
<comment type="caution">
    <text evidence="11">The sequence shown here is derived from an EMBL/GenBank/DDBJ whole genome shotgun (WGS) entry which is preliminary data.</text>
</comment>
<dbReference type="SMART" id="SM00829">
    <property type="entry name" value="PKS_ER"/>
    <property type="match status" value="1"/>
</dbReference>
<evidence type="ECO:0000313" key="11">
    <source>
        <dbReference type="EMBL" id="MDF3838075.1"/>
    </source>
</evidence>
<evidence type="ECO:0000259" key="9">
    <source>
        <dbReference type="PROSITE" id="PS52004"/>
    </source>
</evidence>
<evidence type="ECO:0000259" key="10">
    <source>
        <dbReference type="PROSITE" id="PS52019"/>
    </source>
</evidence>
<dbReference type="SMART" id="SM00827">
    <property type="entry name" value="PKS_AT"/>
    <property type="match status" value="1"/>
</dbReference>
<keyword evidence="3" id="KW-0808">Transferase</keyword>
<dbReference type="SMART" id="SM00823">
    <property type="entry name" value="PKS_PP"/>
    <property type="match status" value="1"/>
</dbReference>
<keyword evidence="12" id="KW-1185">Reference proteome</keyword>
<dbReference type="InterPro" id="IPR049552">
    <property type="entry name" value="PKS_DH_N"/>
</dbReference>
<dbReference type="Pfam" id="PF16197">
    <property type="entry name" value="KAsynt_C_assoc"/>
    <property type="match status" value="1"/>
</dbReference>
<evidence type="ECO:0000259" key="8">
    <source>
        <dbReference type="PROSITE" id="PS50075"/>
    </source>
</evidence>
<dbReference type="SMART" id="SM00822">
    <property type="entry name" value="PKS_KR"/>
    <property type="match status" value="1"/>
</dbReference>
<dbReference type="PANTHER" id="PTHR43775">
    <property type="entry name" value="FATTY ACID SYNTHASE"/>
    <property type="match status" value="1"/>
</dbReference>
<dbReference type="InterPro" id="IPR057326">
    <property type="entry name" value="KR_dom"/>
</dbReference>
<dbReference type="CDD" id="cd00833">
    <property type="entry name" value="PKS"/>
    <property type="match status" value="1"/>
</dbReference>
<dbReference type="Pfam" id="PF08240">
    <property type="entry name" value="ADH_N"/>
    <property type="match status" value="1"/>
</dbReference>
<dbReference type="Pfam" id="PF13602">
    <property type="entry name" value="ADH_zinc_N_2"/>
    <property type="match status" value="1"/>
</dbReference>
<dbReference type="Gene3D" id="3.40.50.720">
    <property type="entry name" value="NAD(P)-binding Rossmann-like Domain"/>
    <property type="match status" value="3"/>
</dbReference>
<dbReference type="InterPro" id="IPR014043">
    <property type="entry name" value="Acyl_transferase_dom"/>
</dbReference>
<organism evidence="11 12">
    <name type="scientific">Cupriavidus basilensis</name>
    <dbReference type="NCBI Taxonomy" id="68895"/>
    <lineage>
        <taxon>Bacteria</taxon>
        <taxon>Pseudomonadati</taxon>
        <taxon>Pseudomonadota</taxon>
        <taxon>Betaproteobacteria</taxon>
        <taxon>Burkholderiales</taxon>
        <taxon>Burkholderiaceae</taxon>
        <taxon>Cupriavidus</taxon>
    </lineage>
</organism>
<feature type="domain" description="PKS/mFAS DH" evidence="10">
    <location>
        <begin position="897"/>
        <end position="1183"/>
    </location>
</feature>
<accession>A0ABT6AZN4</accession>
<keyword evidence="2" id="KW-0597">Phosphoprotein</keyword>
<dbReference type="InterPro" id="IPR042104">
    <property type="entry name" value="PKS_dehydratase_sf"/>
</dbReference>
<evidence type="ECO:0000256" key="3">
    <source>
        <dbReference type="ARBA" id="ARBA00022679"/>
    </source>
</evidence>
<name>A0ABT6AZN4_9BURK</name>
<dbReference type="Pfam" id="PF00109">
    <property type="entry name" value="ketoacyl-synt"/>
    <property type="match status" value="1"/>
</dbReference>